<dbReference type="PANTHER" id="PTHR43199:SF1">
    <property type="entry name" value="GLUTATHIONE HYDROLASE PROENZYME"/>
    <property type="match status" value="1"/>
</dbReference>
<dbReference type="GO" id="GO:0103068">
    <property type="term" value="F:leukotriene C4 gamma-glutamyl transferase activity"/>
    <property type="evidence" value="ECO:0007669"/>
    <property type="project" value="UniProtKB-EC"/>
</dbReference>
<dbReference type="InterPro" id="IPR029055">
    <property type="entry name" value="Ntn_hydrolases_N"/>
</dbReference>
<dbReference type="InterPro" id="IPR043137">
    <property type="entry name" value="GGT_ssub_C"/>
</dbReference>
<dbReference type="InterPro" id="IPR051792">
    <property type="entry name" value="GGT_bact"/>
</dbReference>
<dbReference type="RefSeq" id="WP_307328543.1">
    <property type="nucleotide sequence ID" value="NZ_JAUSUG010000016.1"/>
</dbReference>
<comment type="similarity">
    <text evidence="1">Belongs to the gamma-glutamyltransferase family.</text>
</comment>
<proteinExistence type="inferred from homology"/>
<comment type="caution">
    <text evidence="5">The sequence shown here is derived from an EMBL/GenBank/DDBJ whole genome shotgun (WGS) entry which is preliminary data.</text>
</comment>
<keyword evidence="6" id="KW-1185">Reference proteome</keyword>
<sequence length="522" mass="58050">MYNYKRKGNSSNENRKMVGKYSVSAAHPLAVDVGMEIMRKGGNAVDAAIAISFVLGVVEPYGSGIGGGGVMMIYENNGEKPIFYDYRECAPWVAKTSKSKIGIPGLVKGMETIHKDLGTLNWKSLIQPAIHIAKKGFHAHKVLIEQLKIATHIDREELTQFYPHQAPLSQGERIEQPLLAETLSRIAENGSDVFYNGSIGEAICKKVPDLHISDLKNFSIKKREVLQGKFDDFVIYGAPPPVAGTMLIQVLQMAEMIHLDKYSVNSSEFIDRLAQILRTCYAERKIYNADPDFKKVDQAYLCSIDYCKTLVEKTFRRNTSISKKNDSTIQDYNNTTSFVVADSEGRLVSTTNTLSDLFGSGLYVKGFFLNNQMRNFSDYPSVMNNYQPGKKPHSFIAPSILISEKKGNIAIGSSGGKRIPNMLARILIEHVKHGCNLQSATNATRYFIDEKHIYLEGKLPQSVENNLLKSGYSIQHHPVSIFYGGVHSIALHPKNKNICGCADPRRGGKWMVAPSTSDHNMS</sequence>
<evidence type="ECO:0000313" key="6">
    <source>
        <dbReference type="Proteomes" id="UP001230005"/>
    </source>
</evidence>
<dbReference type="SUPFAM" id="SSF56235">
    <property type="entry name" value="N-terminal nucleophile aminohydrolases (Ntn hydrolases)"/>
    <property type="match status" value="1"/>
</dbReference>
<organism evidence="5 6">
    <name type="scientific">Evansella vedderi</name>
    <dbReference type="NCBI Taxonomy" id="38282"/>
    <lineage>
        <taxon>Bacteria</taxon>
        <taxon>Bacillati</taxon>
        <taxon>Bacillota</taxon>
        <taxon>Bacilli</taxon>
        <taxon>Bacillales</taxon>
        <taxon>Bacillaceae</taxon>
        <taxon>Evansella</taxon>
    </lineage>
</organism>
<dbReference type="PRINTS" id="PR01210">
    <property type="entry name" value="GGTRANSPTASE"/>
</dbReference>
<dbReference type="Gene3D" id="3.60.20.40">
    <property type="match status" value="1"/>
</dbReference>
<name>A0ABT9ZZY8_9BACI</name>
<dbReference type="PANTHER" id="PTHR43199">
    <property type="entry name" value="GLUTATHIONE HYDROLASE"/>
    <property type="match status" value="1"/>
</dbReference>
<dbReference type="Gene3D" id="1.10.246.130">
    <property type="match status" value="1"/>
</dbReference>
<keyword evidence="2 5" id="KW-0808">Transferase</keyword>
<dbReference type="GO" id="GO:0036374">
    <property type="term" value="F:glutathione hydrolase activity"/>
    <property type="evidence" value="ECO:0007669"/>
    <property type="project" value="UniProtKB-EC"/>
</dbReference>
<keyword evidence="3 5" id="KW-0378">Hydrolase</keyword>
<dbReference type="EC" id="3.4.19.13" evidence="5"/>
<protein>
    <submittedName>
        <fullName evidence="5">Gamma-glutamyltranspeptidase/glutathione hydrolase</fullName>
        <ecNumber evidence="5">2.3.2.2</ecNumber>
        <ecNumber evidence="5">3.4.19.13</ecNumber>
    </submittedName>
</protein>
<keyword evidence="4" id="KW-0865">Zymogen</keyword>
<dbReference type="Proteomes" id="UP001230005">
    <property type="component" value="Unassembled WGS sequence"/>
</dbReference>
<dbReference type="EC" id="2.3.2.2" evidence="5"/>
<dbReference type="InterPro" id="IPR043138">
    <property type="entry name" value="GGT_lsub"/>
</dbReference>
<keyword evidence="5" id="KW-0012">Acyltransferase</keyword>
<dbReference type="Pfam" id="PF01019">
    <property type="entry name" value="G_glu_transpept"/>
    <property type="match status" value="1"/>
</dbReference>
<evidence type="ECO:0000256" key="1">
    <source>
        <dbReference type="ARBA" id="ARBA00009381"/>
    </source>
</evidence>
<gene>
    <name evidence="5" type="ORF">J2S74_003854</name>
</gene>
<evidence type="ECO:0000256" key="3">
    <source>
        <dbReference type="ARBA" id="ARBA00022801"/>
    </source>
</evidence>
<reference evidence="5 6" key="1">
    <citation type="submission" date="2023-07" db="EMBL/GenBank/DDBJ databases">
        <title>Genomic Encyclopedia of Type Strains, Phase IV (KMG-IV): sequencing the most valuable type-strain genomes for metagenomic binning, comparative biology and taxonomic classification.</title>
        <authorList>
            <person name="Goeker M."/>
        </authorList>
    </citation>
    <scope>NUCLEOTIDE SEQUENCE [LARGE SCALE GENOMIC DNA]</scope>
    <source>
        <strain evidence="5 6">DSM 9768</strain>
    </source>
</reference>
<evidence type="ECO:0000313" key="5">
    <source>
        <dbReference type="EMBL" id="MDQ0256434.1"/>
    </source>
</evidence>
<accession>A0ABT9ZZY8</accession>
<evidence type="ECO:0000256" key="2">
    <source>
        <dbReference type="ARBA" id="ARBA00022679"/>
    </source>
</evidence>
<evidence type="ECO:0000256" key="4">
    <source>
        <dbReference type="ARBA" id="ARBA00023145"/>
    </source>
</evidence>
<dbReference type="EMBL" id="JAUSUG010000016">
    <property type="protein sequence ID" value="MDQ0256434.1"/>
    <property type="molecule type" value="Genomic_DNA"/>
</dbReference>